<keyword evidence="4" id="KW-0238">DNA-binding</keyword>
<feature type="domain" description="IclR-ED" evidence="3">
    <location>
        <begin position="84"/>
        <end position="275"/>
    </location>
</feature>
<dbReference type="SUPFAM" id="SSF55781">
    <property type="entry name" value="GAF domain-like"/>
    <property type="match status" value="1"/>
</dbReference>
<sequence>MHKYAVVGDGIQSEAPETAPARGPLRVFRVAQALAVDETGGSGPTLLGDRTGLGSSVVQRILHAGAAAGAFERERDGTYRLGPLSATLGVRATVRRGHGLDRRAILQELHASTGGGVCTIESLTMLGGASSSCIDLWAHDGELETLRISRTRFLGTARPLRVGAAGRVLLASMPRTLLKKVAAEPLPDDHGPGAIADPEAFRAAVITAREDGYGHACQELWSGWDTIAAPIRWGDVIGAVALAKPTSSLRLRPDLMRDTGQVITAAARIEALLRRGE</sequence>
<dbReference type="EMBL" id="FOAZ01000002">
    <property type="protein sequence ID" value="SEK44242.1"/>
    <property type="molecule type" value="Genomic_DNA"/>
</dbReference>
<dbReference type="InterPro" id="IPR036388">
    <property type="entry name" value="WH-like_DNA-bd_sf"/>
</dbReference>
<dbReference type="InterPro" id="IPR036390">
    <property type="entry name" value="WH_DNA-bd_sf"/>
</dbReference>
<organism evidence="4 5">
    <name type="scientific">Streptacidiphilus jiangxiensis</name>
    <dbReference type="NCBI Taxonomy" id="235985"/>
    <lineage>
        <taxon>Bacteria</taxon>
        <taxon>Bacillati</taxon>
        <taxon>Actinomycetota</taxon>
        <taxon>Actinomycetes</taxon>
        <taxon>Kitasatosporales</taxon>
        <taxon>Streptomycetaceae</taxon>
        <taxon>Streptacidiphilus</taxon>
    </lineage>
</organism>
<dbReference type="AlphaFoldDB" id="A0A1H7H4M3"/>
<keyword evidence="5" id="KW-1185">Reference proteome</keyword>
<keyword evidence="2" id="KW-0804">Transcription</keyword>
<proteinExistence type="predicted"/>
<keyword evidence="1" id="KW-0805">Transcription regulation</keyword>
<reference evidence="5" key="1">
    <citation type="submission" date="2016-10" db="EMBL/GenBank/DDBJ databases">
        <authorList>
            <person name="Varghese N."/>
        </authorList>
    </citation>
    <scope>NUCLEOTIDE SEQUENCE [LARGE SCALE GENOMIC DNA]</scope>
    <source>
        <strain evidence="5">DSM 45096 / BCRC 16803 / CGMCC 4.1857 / CIP 109030 / JCM 12277 / KCTC 19219 / NBRC 100920 / 33214</strain>
    </source>
</reference>
<dbReference type="GO" id="GO:0045892">
    <property type="term" value="P:negative regulation of DNA-templated transcription"/>
    <property type="evidence" value="ECO:0007669"/>
    <property type="project" value="TreeGrafter"/>
</dbReference>
<dbReference type="Gene3D" id="3.30.450.40">
    <property type="match status" value="1"/>
</dbReference>
<gene>
    <name evidence="4" type="ORF">SAMN05414137_10242</name>
</gene>
<dbReference type="RefSeq" id="WP_042448283.1">
    <property type="nucleotide sequence ID" value="NZ_BBPN01000014.1"/>
</dbReference>
<dbReference type="InterPro" id="IPR050707">
    <property type="entry name" value="HTH_MetabolicPath_Reg"/>
</dbReference>
<evidence type="ECO:0000256" key="2">
    <source>
        <dbReference type="ARBA" id="ARBA00023163"/>
    </source>
</evidence>
<dbReference type="PROSITE" id="PS51078">
    <property type="entry name" value="ICLR_ED"/>
    <property type="match status" value="1"/>
</dbReference>
<name>A0A1H7H4M3_STRJI</name>
<dbReference type="Proteomes" id="UP000183015">
    <property type="component" value="Unassembled WGS sequence"/>
</dbReference>
<protein>
    <submittedName>
        <fullName evidence="4">DNA-binding transcriptional regulator, IclR family</fullName>
    </submittedName>
</protein>
<evidence type="ECO:0000313" key="4">
    <source>
        <dbReference type="EMBL" id="SEK44242.1"/>
    </source>
</evidence>
<dbReference type="InterPro" id="IPR014757">
    <property type="entry name" value="Tscrpt_reg_IclR_C"/>
</dbReference>
<dbReference type="eggNOG" id="COG1414">
    <property type="taxonomic scope" value="Bacteria"/>
</dbReference>
<dbReference type="PANTHER" id="PTHR30136:SF35">
    <property type="entry name" value="HTH-TYPE TRANSCRIPTIONAL REGULATOR RV1719"/>
    <property type="match status" value="1"/>
</dbReference>
<dbReference type="Gene3D" id="1.10.10.10">
    <property type="entry name" value="Winged helix-like DNA-binding domain superfamily/Winged helix DNA-binding domain"/>
    <property type="match status" value="1"/>
</dbReference>
<evidence type="ECO:0000259" key="3">
    <source>
        <dbReference type="PROSITE" id="PS51078"/>
    </source>
</evidence>
<dbReference type="STRING" id="235985.SAMN05414137_10242"/>
<dbReference type="SUPFAM" id="SSF46785">
    <property type="entry name" value="Winged helix' DNA-binding domain"/>
    <property type="match status" value="1"/>
</dbReference>
<dbReference type="InterPro" id="IPR029016">
    <property type="entry name" value="GAF-like_dom_sf"/>
</dbReference>
<evidence type="ECO:0000256" key="1">
    <source>
        <dbReference type="ARBA" id="ARBA00023015"/>
    </source>
</evidence>
<dbReference type="PANTHER" id="PTHR30136">
    <property type="entry name" value="HELIX-TURN-HELIX TRANSCRIPTIONAL REGULATOR, ICLR FAMILY"/>
    <property type="match status" value="1"/>
</dbReference>
<dbReference type="OrthoDB" id="8479143at2"/>
<evidence type="ECO:0000313" key="5">
    <source>
        <dbReference type="Proteomes" id="UP000183015"/>
    </source>
</evidence>
<accession>A0A1H7H4M3</accession>
<dbReference type="Pfam" id="PF01614">
    <property type="entry name" value="IclR_C"/>
    <property type="match status" value="1"/>
</dbReference>
<dbReference type="GO" id="GO:0003700">
    <property type="term" value="F:DNA-binding transcription factor activity"/>
    <property type="evidence" value="ECO:0007669"/>
    <property type="project" value="TreeGrafter"/>
</dbReference>
<dbReference type="GO" id="GO:0003677">
    <property type="term" value="F:DNA binding"/>
    <property type="evidence" value="ECO:0007669"/>
    <property type="project" value="UniProtKB-KW"/>
</dbReference>